<evidence type="ECO:0000313" key="2">
    <source>
        <dbReference type="EMBL" id="CAA9437908.1"/>
    </source>
</evidence>
<dbReference type="SUPFAM" id="SSF51621">
    <property type="entry name" value="Phosphoenolpyruvate/pyruvate domain"/>
    <property type="match status" value="1"/>
</dbReference>
<dbReference type="EMBL" id="CADCVD010000043">
    <property type="protein sequence ID" value="CAA9437908.1"/>
    <property type="molecule type" value="Genomic_DNA"/>
</dbReference>
<dbReference type="InterPro" id="IPR040442">
    <property type="entry name" value="Pyrv_kinase-like_dom_sf"/>
</dbReference>
<sequence length="302" mass="30880">MSAGTRRSKAERLRRLHQGEAVLVLPNAWDASNARVFEGCGFSAVATTSAGIAWALGYPDGERLGRDEMAEVTARVAAAVSVPVTADVEAGYGATPEAAAETARAVIGVGAVGLNLEDSVDPTPPGPAAPSGGGNGPSPLLELGAQLEKIRAVVEAGRKAGVPLVVNARTDLYWRSVGEPGRRFGEAVRRANAFLETGADCVFVPGVRDPGTIAALAREIAGPLNVLAGPGVPPVAELAGLGVKRVSVGSGPARAVMGLLGRIGRELVEEGTYSEISHNAVPYPEANALFARAPEGDERRGG</sequence>
<dbReference type="AlphaFoldDB" id="A0A6J4QEP3"/>
<dbReference type="GO" id="GO:0008807">
    <property type="term" value="F:carboxyvinyl-carboxyphosphonate phosphorylmutase activity"/>
    <property type="evidence" value="ECO:0007669"/>
    <property type="project" value="UniProtKB-EC"/>
</dbReference>
<reference evidence="2" key="1">
    <citation type="submission" date="2020-02" db="EMBL/GenBank/DDBJ databases">
        <authorList>
            <person name="Meier V. D."/>
        </authorList>
    </citation>
    <scope>NUCLEOTIDE SEQUENCE</scope>
    <source>
        <strain evidence="2">AVDCRST_MAG37</strain>
    </source>
</reference>
<dbReference type="EC" id="2.7.8.23" evidence="2"/>
<proteinExistence type="predicted"/>
<feature type="region of interest" description="Disordered" evidence="1">
    <location>
        <begin position="117"/>
        <end position="140"/>
    </location>
</feature>
<dbReference type="InterPro" id="IPR015813">
    <property type="entry name" value="Pyrv/PenolPyrv_kinase-like_dom"/>
</dbReference>
<dbReference type="Pfam" id="PF13714">
    <property type="entry name" value="PEP_mutase"/>
    <property type="match status" value="1"/>
</dbReference>
<dbReference type="PANTHER" id="PTHR42905:SF16">
    <property type="entry name" value="CARBOXYPHOSPHONOENOLPYRUVATE PHOSPHONOMUTASE-LIKE PROTEIN (AFU_ORTHOLOGUE AFUA_5G07230)"/>
    <property type="match status" value="1"/>
</dbReference>
<dbReference type="PANTHER" id="PTHR42905">
    <property type="entry name" value="PHOSPHOENOLPYRUVATE CARBOXYLASE"/>
    <property type="match status" value="1"/>
</dbReference>
<evidence type="ECO:0000256" key="1">
    <source>
        <dbReference type="SAM" id="MobiDB-lite"/>
    </source>
</evidence>
<dbReference type="InterPro" id="IPR039556">
    <property type="entry name" value="ICL/PEPM"/>
</dbReference>
<dbReference type="Gene3D" id="3.20.20.60">
    <property type="entry name" value="Phosphoenolpyruvate-binding domains"/>
    <property type="match status" value="1"/>
</dbReference>
<gene>
    <name evidence="2" type="ORF">AVDCRST_MAG37-1103</name>
</gene>
<protein>
    <submittedName>
        <fullName evidence="2">Carboxyvinyl-carboxyphosphonate phosphorylmutase</fullName>
        <ecNumber evidence="2">2.7.8.23</ecNumber>
    </submittedName>
</protein>
<keyword evidence="2" id="KW-0808">Transferase</keyword>
<accession>A0A6J4QEP3</accession>
<dbReference type="CDD" id="cd00377">
    <property type="entry name" value="ICL_PEPM"/>
    <property type="match status" value="1"/>
</dbReference>
<name>A0A6J4QEP3_9ACTN</name>
<organism evidence="2">
    <name type="scientific">uncultured Rubrobacteraceae bacterium</name>
    <dbReference type="NCBI Taxonomy" id="349277"/>
    <lineage>
        <taxon>Bacteria</taxon>
        <taxon>Bacillati</taxon>
        <taxon>Actinomycetota</taxon>
        <taxon>Rubrobacteria</taxon>
        <taxon>Rubrobacterales</taxon>
        <taxon>Rubrobacteraceae</taxon>
        <taxon>environmental samples</taxon>
    </lineage>
</organism>